<dbReference type="EMBL" id="CP093361">
    <property type="protein sequence ID" value="UQS87057.1"/>
    <property type="molecule type" value="Genomic_DNA"/>
</dbReference>
<dbReference type="AlphaFoldDB" id="A0A976RSG7"/>
<proteinExistence type="predicted"/>
<organism evidence="1 2">
    <name type="scientific">Nicoliella spurrieriana</name>
    <dbReference type="NCBI Taxonomy" id="2925830"/>
    <lineage>
        <taxon>Bacteria</taxon>
        <taxon>Bacillati</taxon>
        <taxon>Bacillota</taxon>
        <taxon>Bacilli</taxon>
        <taxon>Lactobacillales</taxon>
        <taxon>Lactobacillaceae</taxon>
        <taxon>Nicoliella</taxon>
    </lineage>
</organism>
<evidence type="ECO:0000313" key="1">
    <source>
        <dbReference type="EMBL" id="UQS87057.1"/>
    </source>
</evidence>
<evidence type="ECO:0000313" key="2">
    <source>
        <dbReference type="Proteomes" id="UP000831181"/>
    </source>
</evidence>
<gene>
    <name evidence="1" type="ORF">MOO44_02505</name>
</gene>
<keyword evidence="2" id="KW-1185">Reference proteome</keyword>
<dbReference type="RefSeq" id="WP_260116858.1">
    <property type="nucleotide sequence ID" value="NZ_CP093361.1"/>
</dbReference>
<protein>
    <submittedName>
        <fullName evidence="1">Uncharacterized protein</fullName>
    </submittedName>
</protein>
<dbReference type="KEGG" id="lbe:MOO44_02505"/>
<reference evidence="1" key="1">
    <citation type="journal article" date="2022" name="Int. J. Syst. Evol. Microbiol.">
        <title>Apilactobacillus apisilvae sp. nov., Nicolia spurrieriana gen. nov. sp. nov., Bombilactobacillus folatiphilus sp. nov. and Bombilactobacillus thymidiniphilus sp. nov., four new lactic acid bacterial isolates from stingless bees Tetragonula carbonaria and Austroplebeia australis.</title>
        <authorList>
            <person name="Oliphant S.A."/>
            <person name="Watson-Haigh N.S."/>
            <person name="Sumby K.M."/>
            <person name="Gardner J."/>
            <person name="Groom S."/>
            <person name="Jiranek V."/>
        </authorList>
    </citation>
    <scope>NUCLEOTIDE SEQUENCE</scope>
    <source>
        <strain evidence="1">SGEP1_A5</strain>
    </source>
</reference>
<accession>A0A976RSG7</accession>
<name>A0A976RSG7_9LACO</name>
<dbReference type="Proteomes" id="UP000831181">
    <property type="component" value="Chromosome"/>
</dbReference>
<sequence length="261" mass="30607">MRDNFIYIDANLVRNMTITRGIDSADFINGINPVPSNIILLNDDRDNANSYNAHTRFSTITGSSAVRDYLLDKQIIDKKIIDFRSNDDLNVMLDSEIANLLYLGHMTYPIANPFSSKIRNNYIYIALKSNFLKLFYRNFSTFDNVLAISIKRHLREIHSGRRMFVKPLVIKNIDDKILQLMIRLSSEGLVIAFDRSTEQKRQYIIPLLMEKYPEKQSTWYTKHDIYQNAISVGTLSYLIYEQQWRININEDKLPNNFIFED</sequence>